<dbReference type="PANTHER" id="PTHR39615">
    <property type="entry name" value="YALI0E17897P"/>
    <property type="match status" value="1"/>
</dbReference>
<feature type="compositionally biased region" description="Polar residues" evidence="1">
    <location>
        <begin position="1"/>
        <end position="18"/>
    </location>
</feature>
<sequence length="241" mass="26327">MTTFYSQNRPLGTQTTTNQSSLPGQQSSIQQQQQTQQNNLYQQSNYDFSPLANQVYPYNGSNPSSNGSNGLASAVSVGSNGSNGNGYIYNNSPLNNNATLSQPSSSAYNNLNLSIRSTGQGVYPTPRASNSPNLNFASLYSSRARFHASKGFDLEDDLEFCPEIHEHHAVQHHRFNPYTSHTFSPKNSPSTIAVDTTSPITRKDYTTTNESPKNITPRAKKVLEIVNPATGLRVSSPAPYK</sequence>
<accession>K0KN67</accession>
<dbReference type="Pfam" id="PF14618">
    <property type="entry name" value="DUF4452"/>
    <property type="match status" value="1"/>
</dbReference>
<organism evidence="2 3">
    <name type="scientific">Wickerhamomyces ciferrii (strain ATCC 14091 / BCRC 22168 / CBS 111 / JCM 3599 / NBRC 0793 / NRRL Y-1031 F-60-10)</name>
    <name type="common">Yeast</name>
    <name type="synonym">Pichia ciferrii</name>
    <dbReference type="NCBI Taxonomy" id="1206466"/>
    <lineage>
        <taxon>Eukaryota</taxon>
        <taxon>Fungi</taxon>
        <taxon>Dikarya</taxon>
        <taxon>Ascomycota</taxon>
        <taxon>Saccharomycotina</taxon>
        <taxon>Saccharomycetes</taxon>
        <taxon>Phaffomycetales</taxon>
        <taxon>Wickerhamomycetaceae</taxon>
        <taxon>Wickerhamomyces</taxon>
    </lineage>
</organism>
<dbReference type="InterPro" id="IPR027915">
    <property type="entry name" value="DUF4452"/>
</dbReference>
<proteinExistence type="predicted"/>
<comment type="caution">
    <text evidence="2">The sequence shown here is derived from an EMBL/GenBank/DDBJ whole genome shotgun (WGS) entry which is preliminary data.</text>
</comment>
<dbReference type="EMBL" id="CAIF01000127">
    <property type="protein sequence ID" value="CCH44431.1"/>
    <property type="molecule type" value="Genomic_DNA"/>
</dbReference>
<gene>
    <name evidence="2" type="ORF">BN7_3995</name>
</gene>
<evidence type="ECO:0000256" key="1">
    <source>
        <dbReference type="SAM" id="MobiDB-lite"/>
    </source>
</evidence>
<dbReference type="InParanoid" id="K0KN67"/>
<protein>
    <submittedName>
        <fullName evidence="2">Uncharacterized protein</fullName>
    </submittedName>
</protein>
<dbReference type="HOGENOM" id="CLU_1152507_0_0_1"/>
<name>K0KN67_WICCF</name>
<evidence type="ECO:0000313" key="2">
    <source>
        <dbReference type="EMBL" id="CCH44431.1"/>
    </source>
</evidence>
<dbReference type="PANTHER" id="PTHR39615:SF1">
    <property type="entry name" value="YALI0E17897P"/>
    <property type="match status" value="1"/>
</dbReference>
<evidence type="ECO:0000313" key="3">
    <source>
        <dbReference type="Proteomes" id="UP000009328"/>
    </source>
</evidence>
<keyword evidence="3" id="KW-1185">Reference proteome</keyword>
<dbReference type="eggNOG" id="ENOG502S8I0">
    <property type="taxonomic scope" value="Eukaryota"/>
</dbReference>
<dbReference type="Proteomes" id="UP000009328">
    <property type="component" value="Unassembled WGS sequence"/>
</dbReference>
<dbReference type="AlphaFoldDB" id="K0KN67"/>
<feature type="region of interest" description="Disordered" evidence="1">
    <location>
        <begin position="1"/>
        <end position="38"/>
    </location>
</feature>
<feature type="compositionally biased region" description="Low complexity" evidence="1">
    <location>
        <begin position="19"/>
        <end position="38"/>
    </location>
</feature>
<reference evidence="2 3" key="1">
    <citation type="journal article" date="2012" name="Eukaryot. Cell">
        <title>Draft genome sequence of Wickerhamomyces ciferrii NRRL Y-1031 F-60-10.</title>
        <authorList>
            <person name="Schneider J."/>
            <person name="Andrea H."/>
            <person name="Blom J."/>
            <person name="Jaenicke S."/>
            <person name="Ruckert C."/>
            <person name="Schorsch C."/>
            <person name="Szczepanowski R."/>
            <person name="Farwick M."/>
            <person name="Goesmann A."/>
            <person name="Puhler A."/>
            <person name="Schaffer S."/>
            <person name="Tauch A."/>
            <person name="Kohler T."/>
            <person name="Brinkrolf K."/>
        </authorList>
    </citation>
    <scope>NUCLEOTIDE SEQUENCE [LARGE SCALE GENOMIC DNA]</scope>
    <source>
        <strain evidence="3">ATCC 14091 / BCRC 22168 / CBS 111 / JCM 3599 / NBRC 0793 / NRRL Y-1031 F-60-10</strain>
    </source>
</reference>